<organism evidence="2 3">
    <name type="scientific">Paenibacillus albidus</name>
    <dbReference type="NCBI Taxonomy" id="2041023"/>
    <lineage>
        <taxon>Bacteria</taxon>
        <taxon>Bacillati</taxon>
        <taxon>Bacillota</taxon>
        <taxon>Bacilli</taxon>
        <taxon>Bacillales</taxon>
        <taxon>Paenibacillaceae</taxon>
        <taxon>Paenibacillus</taxon>
    </lineage>
</organism>
<dbReference type="PROSITE" id="PS00211">
    <property type="entry name" value="ABC_TRANSPORTER_1"/>
    <property type="match status" value="1"/>
</dbReference>
<sequence length="300" mass="33720">MIAIFLSYNCYDLLLELSSQLKCLLGDVFIVICHSAASCLAELLLKDNRCIDVSVIGEFENTLSELCALISEKKDYKRCKGIAYMNNGEYVVTDDRAISDIESISPPERDCFPNDTRFFHVYGSRGCEGRCGFCDRNILYTKTGGHGVTRFRDIDDVVSISQMDKPANEAMLMDICDKSGVLLKDESYKDGLNTMLGRDFDGIEISGGQWQRIAIARGLFRHSDLIILDEPTAAIDPLEETRLYNDFINICNDKTAILVTHRLGSAKIADRIIVLKDGQIVQDGNHRQLINTDGEYKRYV</sequence>
<accession>A0A917FSE9</accession>
<reference evidence="2" key="2">
    <citation type="submission" date="2020-09" db="EMBL/GenBank/DDBJ databases">
        <authorList>
            <person name="Sun Q."/>
            <person name="Zhou Y."/>
        </authorList>
    </citation>
    <scope>NUCLEOTIDE SEQUENCE</scope>
    <source>
        <strain evidence="2">CGMCC 1.16134</strain>
    </source>
</reference>
<reference evidence="2" key="1">
    <citation type="journal article" date="2014" name="Int. J. Syst. Evol. Microbiol.">
        <title>Complete genome sequence of Corynebacterium casei LMG S-19264T (=DSM 44701T), isolated from a smear-ripened cheese.</title>
        <authorList>
            <consortium name="US DOE Joint Genome Institute (JGI-PGF)"/>
            <person name="Walter F."/>
            <person name="Albersmeier A."/>
            <person name="Kalinowski J."/>
            <person name="Ruckert C."/>
        </authorList>
    </citation>
    <scope>NUCLEOTIDE SEQUENCE</scope>
    <source>
        <strain evidence="2">CGMCC 1.16134</strain>
    </source>
</reference>
<evidence type="ECO:0000313" key="3">
    <source>
        <dbReference type="Proteomes" id="UP000637643"/>
    </source>
</evidence>
<dbReference type="Proteomes" id="UP000637643">
    <property type="component" value="Unassembled WGS sequence"/>
</dbReference>
<gene>
    <name evidence="2" type="ORF">GCM10010912_48620</name>
</gene>
<dbReference type="InterPro" id="IPR039421">
    <property type="entry name" value="Type_1_exporter"/>
</dbReference>
<proteinExistence type="predicted"/>
<dbReference type="Pfam" id="PF00005">
    <property type="entry name" value="ABC_tran"/>
    <property type="match status" value="1"/>
</dbReference>
<dbReference type="InterPro" id="IPR007197">
    <property type="entry name" value="rSAM"/>
</dbReference>
<dbReference type="GO" id="GO:0015421">
    <property type="term" value="F:ABC-type oligopeptide transporter activity"/>
    <property type="evidence" value="ECO:0007669"/>
    <property type="project" value="TreeGrafter"/>
</dbReference>
<evidence type="ECO:0000313" key="2">
    <source>
        <dbReference type="EMBL" id="GGF98175.1"/>
    </source>
</evidence>
<comment type="caution">
    <text evidence="2">The sequence shown here is derived from an EMBL/GenBank/DDBJ whole genome shotgun (WGS) entry which is preliminary data.</text>
</comment>
<dbReference type="SUPFAM" id="SSF52540">
    <property type="entry name" value="P-loop containing nucleoside triphosphate hydrolases"/>
    <property type="match status" value="1"/>
</dbReference>
<dbReference type="PROSITE" id="PS50893">
    <property type="entry name" value="ABC_TRANSPORTER_2"/>
    <property type="match status" value="1"/>
</dbReference>
<keyword evidence="3" id="KW-1185">Reference proteome</keyword>
<dbReference type="InterPro" id="IPR003439">
    <property type="entry name" value="ABC_transporter-like_ATP-bd"/>
</dbReference>
<dbReference type="GO" id="GO:0005524">
    <property type="term" value="F:ATP binding"/>
    <property type="evidence" value="ECO:0007669"/>
    <property type="project" value="InterPro"/>
</dbReference>
<protein>
    <recommendedName>
        <fullName evidence="1">ABC transporter domain-containing protein</fullName>
    </recommendedName>
</protein>
<name>A0A917FSE9_9BACL</name>
<dbReference type="PANTHER" id="PTHR43394:SF1">
    <property type="entry name" value="ATP-BINDING CASSETTE SUB-FAMILY B MEMBER 10, MITOCHONDRIAL"/>
    <property type="match status" value="1"/>
</dbReference>
<feature type="domain" description="ABC transporter" evidence="1">
    <location>
        <begin position="91"/>
        <end position="300"/>
    </location>
</feature>
<dbReference type="InterPro" id="IPR027417">
    <property type="entry name" value="P-loop_NTPase"/>
</dbReference>
<dbReference type="InterPro" id="IPR017871">
    <property type="entry name" value="ABC_transporter-like_CS"/>
</dbReference>
<dbReference type="GO" id="GO:0051536">
    <property type="term" value="F:iron-sulfur cluster binding"/>
    <property type="evidence" value="ECO:0007669"/>
    <property type="project" value="InterPro"/>
</dbReference>
<evidence type="ECO:0000259" key="1">
    <source>
        <dbReference type="PROSITE" id="PS50893"/>
    </source>
</evidence>
<dbReference type="SFLD" id="SFLDS00029">
    <property type="entry name" value="Radical_SAM"/>
    <property type="match status" value="1"/>
</dbReference>
<dbReference type="Gene3D" id="3.40.50.300">
    <property type="entry name" value="P-loop containing nucleotide triphosphate hydrolases"/>
    <property type="match status" value="1"/>
</dbReference>
<dbReference type="GO" id="GO:0016887">
    <property type="term" value="F:ATP hydrolysis activity"/>
    <property type="evidence" value="ECO:0007669"/>
    <property type="project" value="InterPro"/>
</dbReference>
<dbReference type="AlphaFoldDB" id="A0A917FSE9"/>
<dbReference type="EMBL" id="BMKR01000026">
    <property type="protein sequence ID" value="GGF98175.1"/>
    <property type="molecule type" value="Genomic_DNA"/>
</dbReference>
<dbReference type="SFLD" id="SFLDG01082">
    <property type="entry name" value="B12-binding_domain_containing"/>
    <property type="match status" value="1"/>
</dbReference>
<dbReference type="PANTHER" id="PTHR43394">
    <property type="entry name" value="ATP-DEPENDENT PERMEASE MDL1, MITOCHONDRIAL"/>
    <property type="match status" value="1"/>
</dbReference>